<protein>
    <submittedName>
        <fullName evidence="1">Uncharacterized protein</fullName>
    </submittedName>
</protein>
<name>A0A173SS25_ANAHA</name>
<evidence type="ECO:0000313" key="1">
    <source>
        <dbReference type="EMBL" id="CUM92415.1"/>
    </source>
</evidence>
<sequence length="457" mass="52153">MCKKVETNENFFSLGEVLVREISPELLKQESETGDILGCNATGEKILMTTGYGNLDVRSSNLSDREPLIDFARNQIYQRIRRGDSMVIVDPGRILHTREMWIYLTIHGYCVDSYDLDCMDGSCCFNCLAGFDKKLRKEDLDLIQRIANDIIDNQRHNVPFAVDKISKILLSAVMIAAITEMEEKDRNMVEIATIFLLGVSGIMLDKILHVMFDELDTSHPGKKLFEIYSEAPVGIKLYAIQRVADALKVYEDYISENFKLHQYDMAIPVKQKCVLFVTPGKTAQDKVLFSAFMEKLYDTMMAAAGLNSKHPKVQVDLFDYPLHGVIEGLSDYMKNGNDKGIFTSLYTECKDIEAIDQGGFMEYVSDIYDHCKIDVLIEDSDSSLHYTHKCGNTTIGEEPEIPGMSCHSNDPKYREIIKCKDNENAIVCHCYMYRSENHPYPIPENTEDLLTMYNKRR</sequence>
<proteinExistence type="predicted"/>
<accession>A0A173SS25</accession>
<dbReference type="Proteomes" id="UP000095553">
    <property type="component" value="Unassembled WGS sequence"/>
</dbReference>
<organism evidence="1 2">
    <name type="scientific">Anaerostipes hadrus</name>
    <dbReference type="NCBI Taxonomy" id="649756"/>
    <lineage>
        <taxon>Bacteria</taxon>
        <taxon>Bacillati</taxon>
        <taxon>Bacillota</taxon>
        <taxon>Clostridia</taxon>
        <taxon>Lachnospirales</taxon>
        <taxon>Lachnospiraceae</taxon>
        <taxon>Anaerostipes</taxon>
    </lineage>
</organism>
<evidence type="ECO:0000313" key="2">
    <source>
        <dbReference type="Proteomes" id="UP000095553"/>
    </source>
</evidence>
<gene>
    <name evidence="1" type="ORF">ERS852571_01410</name>
</gene>
<dbReference type="AlphaFoldDB" id="A0A173SS25"/>
<reference evidence="1 2" key="1">
    <citation type="submission" date="2015-09" db="EMBL/GenBank/DDBJ databases">
        <authorList>
            <consortium name="Pathogen Informatics"/>
        </authorList>
    </citation>
    <scope>NUCLEOTIDE SEQUENCE [LARGE SCALE GENOMIC DNA]</scope>
    <source>
        <strain evidence="1 2">2789STDY5834959</strain>
    </source>
</reference>
<dbReference type="RefSeq" id="WP_055072764.1">
    <property type="nucleotide sequence ID" value="NZ_CYXY01000007.1"/>
</dbReference>
<dbReference type="EMBL" id="CYXY01000007">
    <property type="protein sequence ID" value="CUM92415.1"/>
    <property type="molecule type" value="Genomic_DNA"/>
</dbReference>